<accession>A0A5M9JZ35</accession>
<organism evidence="2 3">
    <name type="scientific">Monilinia fructicola</name>
    <name type="common">Brown rot fungus</name>
    <name type="synonym">Ciboria fructicola</name>
    <dbReference type="NCBI Taxonomy" id="38448"/>
    <lineage>
        <taxon>Eukaryota</taxon>
        <taxon>Fungi</taxon>
        <taxon>Dikarya</taxon>
        <taxon>Ascomycota</taxon>
        <taxon>Pezizomycotina</taxon>
        <taxon>Leotiomycetes</taxon>
        <taxon>Helotiales</taxon>
        <taxon>Sclerotiniaceae</taxon>
        <taxon>Monilinia</taxon>
    </lineage>
</organism>
<evidence type="ECO:0000256" key="1">
    <source>
        <dbReference type="SAM" id="MobiDB-lite"/>
    </source>
</evidence>
<gene>
    <name evidence="2" type="ORF">EYC84_004046</name>
</gene>
<dbReference type="EMBL" id="VICG01000002">
    <property type="protein sequence ID" value="KAA8574798.1"/>
    <property type="molecule type" value="Genomic_DNA"/>
</dbReference>
<comment type="caution">
    <text evidence="2">The sequence shown here is derived from an EMBL/GenBank/DDBJ whole genome shotgun (WGS) entry which is preliminary data.</text>
</comment>
<keyword evidence="3" id="KW-1185">Reference proteome</keyword>
<name>A0A5M9JZ35_MONFR</name>
<proteinExistence type="predicted"/>
<feature type="region of interest" description="Disordered" evidence="1">
    <location>
        <begin position="30"/>
        <end position="67"/>
    </location>
</feature>
<dbReference type="Proteomes" id="UP000322873">
    <property type="component" value="Unassembled WGS sequence"/>
</dbReference>
<evidence type="ECO:0000313" key="2">
    <source>
        <dbReference type="EMBL" id="KAA8574798.1"/>
    </source>
</evidence>
<evidence type="ECO:0000313" key="3">
    <source>
        <dbReference type="Proteomes" id="UP000322873"/>
    </source>
</evidence>
<reference evidence="2 3" key="1">
    <citation type="submission" date="2019-06" db="EMBL/GenBank/DDBJ databases">
        <title>Genome Sequence of the Brown Rot Fungal Pathogen Monilinia fructicola.</title>
        <authorList>
            <person name="De Miccolis Angelini R.M."/>
            <person name="Landi L."/>
            <person name="Abate D."/>
            <person name="Pollastro S."/>
            <person name="Romanazzi G."/>
            <person name="Faretra F."/>
        </authorList>
    </citation>
    <scope>NUCLEOTIDE SEQUENCE [LARGE SCALE GENOMIC DNA]</scope>
    <source>
        <strain evidence="2 3">Mfrc123</strain>
    </source>
</reference>
<feature type="compositionally biased region" description="Low complexity" evidence="1">
    <location>
        <begin position="30"/>
        <end position="41"/>
    </location>
</feature>
<dbReference type="AlphaFoldDB" id="A0A5M9JZ35"/>
<sequence>MYINHSEALNVQVKISNEEKDPAAKINPIHPSILPSILPPNQRSARTFGPSGFAPTTSSPPPQEPGLRTQVRYRTAAHAQNPRMANIDAASCELLDLEWWVTHGMSRHDEIRER</sequence>
<protein>
    <submittedName>
        <fullName evidence="2">Uncharacterized protein</fullName>
    </submittedName>
</protein>